<feature type="region of interest" description="Disordered" evidence="1">
    <location>
        <begin position="1"/>
        <end position="23"/>
    </location>
</feature>
<proteinExistence type="predicted"/>
<comment type="caution">
    <text evidence="2">The sequence shown here is derived from an EMBL/GenBank/DDBJ whole genome shotgun (WGS) entry which is preliminary data.</text>
</comment>
<protein>
    <submittedName>
        <fullName evidence="2">T0155578 isoform 4</fullName>
    </submittedName>
</protein>
<dbReference type="AlphaFoldDB" id="A0A2J8JVX0"/>
<evidence type="ECO:0000256" key="1">
    <source>
        <dbReference type="SAM" id="MobiDB-lite"/>
    </source>
</evidence>
<sequence length="121" mass="12882">MRPVHPHSCAPRPETSSSPAPEAWVTRPLPLQEFRAPVVGVCAGLGRQDRLAVPGSGPYPQHSPEARPPSRPGREGLYTVAMDTSTQKGWGCLLPGASRETPDHAPGDRVLLCCPGWNASV</sequence>
<organism evidence="2 3">
    <name type="scientific">Pan troglodytes</name>
    <name type="common">Chimpanzee</name>
    <dbReference type="NCBI Taxonomy" id="9598"/>
    <lineage>
        <taxon>Eukaryota</taxon>
        <taxon>Metazoa</taxon>
        <taxon>Chordata</taxon>
        <taxon>Craniata</taxon>
        <taxon>Vertebrata</taxon>
        <taxon>Euteleostomi</taxon>
        <taxon>Mammalia</taxon>
        <taxon>Eutheria</taxon>
        <taxon>Euarchontoglires</taxon>
        <taxon>Primates</taxon>
        <taxon>Haplorrhini</taxon>
        <taxon>Catarrhini</taxon>
        <taxon>Hominidae</taxon>
        <taxon>Pan</taxon>
    </lineage>
</organism>
<feature type="region of interest" description="Disordered" evidence="1">
    <location>
        <begin position="50"/>
        <end position="76"/>
    </location>
</feature>
<gene>
    <name evidence="2" type="ORF">CK820_G0044163</name>
</gene>
<evidence type="ECO:0000313" key="3">
    <source>
        <dbReference type="Proteomes" id="UP000236370"/>
    </source>
</evidence>
<dbReference type="Proteomes" id="UP000236370">
    <property type="component" value="Unassembled WGS sequence"/>
</dbReference>
<name>A0A2J8JVX0_PANTR</name>
<dbReference type="EMBL" id="NBAG03000421">
    <property type="protein sequence ID" value="PNI26913.1"/>
    <property type="molecule type" value="Genomic_DNA"/>
</dbReference>
<evidence type="ECO:0000313" key="2">
    <source>
        <dbReference type="EMBL" id="PNI26913.1"/>
    </source>
</evidence>
<accession>A0A2J8JVX0</accession>
<reference evidence="2 3" key="1">
    <citation type="submission" date="2017-12" db="EMBL/GenBank/DDBJ databases">
        <title>High-resolution comparative analysis of great ape genomes.</title>
        <authorList>
            <person name="Pollen A."/>
            <person name="Hastie A."/>
            <person name="Hormozdiari F."/>
            <person name="Dougherty M."/>
            <person name="Liu R."/>
            <person name="Chaisson M."/>
            <person name="Hoppe E."/>
            <person name="Hill C."/>
            <person name="Pang A."/>
            <person name="Hillier L."/>
            <person name="Baker C."/>
            <person name="Armstrong J."/>
            <person name="Shendure J."/>
            <person name="Paten B."/>
            <person name="Wilson R."/>
            <person name="Chao H."/>
            <person name="Schneider V."/>
            <person name="Ventura M."/>
            <person name="Kronenberg Z."/>
            <person name="Murali S."/>
            <person name="Gordon D."/>
            <person name="Cantsilieris S."/>
            <person name="Munson K."/>
            <person name="Nelson B."/>
            <person name="Raja A."/>
            <person name="Underwood J."/>
            <person name="Diekhans M."/>
            <person name="Fiddes I."/>
            <person name="Haussler D."/>
            <person name="Eichler E."/>
        </authorList>
    </citation>
    <scope>NUCLEOTIDE SEQUENCE [LARGE SCALE GENOMIC DNA]</scope>
    <source>
        <strain evidence="2">Yerkes chimp pedigree #C0471</strain>
    </source>
</reference>